<dbReference type="EMBL" id="LGTE01000001">
    <property type="protein sequence ID" value="KNZ70992.1"/>
    <property type="molecule type" value="Genomic_DNA"/>
</dbReference>
<sequence length="268" mass="30840">MNTNKFLLYLELIRLEFIRMLAYRSTYLTGIFNYAIQIGAYYFLWEAIYINRKSLAGLQKEQMLTYVIIAWVVRSFYFNNLDQKITKEILDGSVAIELIRPYRYDTVKLARSLGEALFRLFFFSLPSGLFIYLLRPFSLPQSSTTWGIFAAAMFGSYLINAQIALLFGYSAFFTHSTSGVLRAKRVVTDLLSGLILPISFYPDWAQKALAYLPFQTISYLPNLIFLERLQGLAALKILVLQAFWVVALYILNRIVWRIAIGHVVVHGG</sequence>
<accession>A0A0L6W5Z1</accession>
<feature type="transmembrane region" description="Helical" evidence="1">
    <location>
        <begin position="63"/>
        <end position="81"/>
    </location>
</feature>
<proteinExistence type="predicted"/>
<dbReference type="PANTHER" id="PTHR36832:SF1">
    <property type="entry name" value="SLR1174 PROTEIN"/>
    <property type="match status" value="1"/>
</dbReference>
<feature type="transmembrane region" description="Helical" evidence="1">
    <location>
        <begin position="146"/>
        <end position="174"/>
    </location>
</feature>
<dbReference type="AlphaFoldDB" id="A0A0L6W5Z1"/>
<protein>
    <recommendedName>
        <fullName evidence="4">ABC transporter permease</fullName>
    </recommendedName>
</protein>
<reference evidence="3" key="1">
    <citation type="submission" date="2015-07" db="EMBL/GenBank/DDBJ databases">
        <title>Complete Genome of Thermincola ferriacetica strain Z-0001T.</title>
        <authorList>
            <person name="Lusk B."/>
            <person name="Badalamenti J.P."/>
            <person name="Parameswaran P."/>
            <person name="Bond D.R."/>
            <person name="Torres C.I."/>
        </authorList>
    </citation>
    <scope>NUCLEOTIDE SEQUENCE [LARGE SCALE GENOMIC DNA]</scope>
    <source>
        <strain evidence="3">Z-0001</strain>
    </source>
</reference>
<keyword evidence="1" id="KW-1133">Transmembrane helix</keyword>
<evidence type="ECO:0000313" key="3">
    <source>
        <dbReference type="Proteomes" id="UP000037175"/>
    </source>
</evidence>
<keyword evidence="3" id="KW-1185">Reference proteome</keyword>
<keyword evidence="1" id="KW-0472">Membrane</keyword>
<dbReference type="PANTHER" id="PTHR36832">
    <property type="entry name" value="SLR1174 PROTEIN-RELATED"/>
    <property type="match status" value="1"/>
</dbReference>
<dbReference type="PATRIC" id="fig|281456.6.peg.62"/>
<name>A0A0L6W5Z1_9FIRM</name>
<dbReference type="Proteomes" id="UP000037175">
    <property type="component" value="Unassembled WGS sequence"/>
</dbReference>
<feature type="transmembrane region" description="Helical" evidence="1">
    <location>
        <begin position="233"/>
        <end position="251"/>
    </location>
</feature>
<evidence type="ECO:0000313" key="2">
    <source>
        <dbReference type="EMBL" id="KNZ70992.1"/>
    </source>
</evidence>
<comment type="caution">
    <text evidence="2">The sequence shown here is derived from an EMBL/GenBank/DDBJ whole genome shotgun (WGS) entry which is preliminary data.</text>
</comment>
<gene>
    <name evidence="2" type="ORF">Tfer_0061</name>
</gene>
<evidence type="ECO:0000256" key="1">
    <source>
        <dbReference type="SAM" id="Phobius"/>
    </source>
</evidence>
<feature type="transmembrane region" description="Helical" evidence="1">
    <location>
        <begin position="116"/>
        <end position="134"/>
    </location>
</feature>
<organism evidence="2 3">
    <name type="scientific">Thermincola ferriacetica</name>
    <dbReference type="NCBI Taxonomy" id="281456"/>
    <lineage>
        <taxon>Bacteria</taxon>
        <taxon>Bacillati</taxon>
        <taxon>Bacillota</taxon>
        <taxon>Clostridia</taxon>
        <taxon>Eubacteriales</taxon>
        <taxon>Thermincolaceae</taxon>
        <taxon>Thermincola</taxon>
    </lineage>
</organism>
<evidence type="ECO:0008006" key="4">
    <source>
        <dbReference type="Google" id="ProtNLM"/>
    </source>
</evidence>
<feature type="transmembrane region" description="Helical" evidence="1">
    <location>
        <begin position="186"/>
        <end position="202"/>
    </location>
</feature>
<dbReference type="Pfam" id="PF06182">
    <property type="entry name" value="ABC2_membrane_6"/>
    <property type="match status" value="1"/>
</dbReference>
<dbReference type="InterPro" id="IPR010390">
    <property type="entry name" value="ABC-2_transporter-like"/>
</dbReference>
<feature type="transmembrane region" description="Helical" evidence="1">
    <location>
        <begin position="21"/>
        <end position="43"/>
    </location>
</feature>
<keyword evidence="1" id="KW-0812">Transmembrane</keyword>
<dbReference type="RefSeq" id="WP_200900989.1">
    <property type="nucleotide sequence ID" value="NZ_LGTE01000001.1"/>
</dbReference>